<dbReference type="PRINTS" id="PR00099">
    <property type="entry name" value="CPSGATASE"/>
</dbReference>
<dbReference type="InterPro" id="IPR035686">
    <property type="entry name" value="CPSase_GATase1"/>
</dbReference>
<comment type="catalytic activity">
    <reaction evidence="10 11">
        <text>L-glutamine + H2O = L-glutamate + NH4(+)</text>
        <dbReference type="Rhea" id="RHEA:15889"/>
        <dbReference type="ChEBI" id="CHEBI:15377"/>
        <dbReference type="ChEBI" id="CHEBI:28938"/>
        <dbReference type="ChEBI" id="CHEBI:29985"/>
        <dbReference type="ChEBI" id="CHEBI:58359"/>
    </reaction>
</comment>
<reference evidence="14 15" key="1">
    <citation type="journal article" date="2019" name="Nat. Microbiol.">
        <title>Mediterranean grassland soil C-N compound turnover is dependent on rainfall and depth, and is mediated by genomically divergent microorganisms.</title>
        <authorList>
            <person name="Diamond S."/>
            <person name="Andeer P.F."/>
            <person name="Li Z."/>
            <person name="Crits-Christoph A."/>
            <person name="Burstein D."/>
            <person name="Anantharaman K."/>
            <person name="Lane K.R."/>
            <person name="Thomas B.C."/>
            <person name="Pan C."/>
            <person name="Northen T.R."/>
            <person name="Banfield J.F."/>
        </authorList>
    </citation>
    <scope>NUCLEOTIDE SEQUENCE [LARGE SCALE GENOMIC DNA]</scope>
    <source>
        <strain evidence="14">WS_3</strain>
    </source>
</reference>
<dbReference type="GO" id="GO:0004359">
    <property type="term" value="F:glutaminase activity"/>
    <property type="evidence" value="ECO:0007669"/>
    <property type="project" value="RHEA"/>
</dbReference>
<dbReference type="UniPathway" id="UPA00070">
    <property type="reaction ID" value="UER00115"/>
</dbReference>
<keyword evidence="8 11" id="KW-0665">Pyrimidine biosynthesis</keyword>
<dbReference type="GO" id="GO:0006541">
    <property type="term" value="P:glutamine metabolic process"/>
    <property type="evidence" value="ECO:0007669"/>
    <property type="project" value="InterPro"/>
</dbReference>
<comment type="similarity">
    <text evidence="3 11">Belongs to the CarA family.</text>
</comment>
<feature type="domain" description="Carbamoyl-phosphate synthase small subunit N-terminal" evidence="13">
    <location>
        <begin position="69"/>
        <end position="199"/>
    </location>
</feature>
<sequence>MDRRARPVPVARSQHAVRRVDAQGPHTPDGVRGRGHLRWRWARGREYRGWARPRRGRPAGGASRVSGRPPAILALEDGRIFRGEAFGAITETTGEVVFNTAMTGYQEVLSDPSYCGQIVTFTYPLLGNYGVNDEDWESDRLRAQGVVCREVCETPSNWRSTGRLQDLLESRGVPGICGIDTRALTRHLRDQGVMRGCLSAVELDPDLLVDRARRSPAMLGLALADLVTCTEPYWWSEAGPAESVPPGDERRPLAVVMDFGVKYNILRRLRAEGFRVHVVPARTPANEILALDPAGVVLSNGPGDPEPLDFAIRTAVALAREVPTLGICLGHQLLGLAYGGTTRKLKFGHHGVNHPVVERSTGRIEVTSQNHGFTVEPDSLPQAELELTHFSANDGTLEGMVHRQLPVLSCQYHPEASAGPHDARPWFRVFAGMVEARRKGAVAAAARGR</sequence>
<dbReference type="SUPFAM" id="SSF52317">
    <property type="entry name" value="Class I glutamine amidotransferase-like"/>
    <property type="match status" value="1"/>
</dbReference>
<feature type="binding site" evidence="11">
    <location>
        <position position="303"/>
    </location>
    <ligand>
        <name>L-glutamine</name>
        <dbReference type="ChEBI" id="CHEBI:58359"/>
    </ligand>
</feature>
<dbReference type="InterPro" id="IPR036480">
    <property type="entry name" value="CarbP_synth_ssu_N_sf"/>
</dbReference>
<name>A0A538SQV8_UNCEI</name>
<evidence type="ECO:0000256" key="11">
    <source>
        <dbReference type="HAMAP-Rule" id="MF_01209"/>
    </source>
</evidence>
<keyword evidence="6 11" id="KW-0067">ATP-binding</keyword>
<comment type="pathway">
    <text evidence="2 11">Amino-acid biosynthesis; L-arginine biosynthesis; carbamoyl phosphate from bicarbonate: step 1/1.</text>
</comment>
<evidence type="ECO:0000256" key="7">
    <source>
        <dbReference type="ARBA" id="ARBA00022962"/>
    </source>
</evidence>
<feature type="active site" evidence="11">
    <location>
        <position position="415"/>
    </location>
</feature>
<dbReference type="InterPro" id="IPR029062">
    <property type="entry name" value="Class_I_gatase-like"/>
</dbReference>
<organism evidence="14 15">
    <name type="scientific">Eiseniibacteriota bacterium</name>
    <dbReference type="NCBI Taxonomy" id="2212470"/>
    <lineage>
        <taxon>Bacteria</taxon>
        <taxon>Candidatus Eiseniibacteriota</taxon>
    </lineage>
</organism>
<evidence type="ECO:0000256" key="12">
    <source>
        <dbReference type="SAM" id="MobiDB-lite"/>
    </source>
</evidence>
<comment type="pathway">
    <text evidence="1 11">Pyrimidine metabolism; UMP biosynthesis via de novo pathway; (S)-dihydroorotate from bicarbonate: step 1/3.</text>
</comment>
<keyword evidence="4 11" id="KW-0436">Ligase</keyword>
<keyword evidence="11" id="KW-0028">Amino-acid biosynthesis</keyword>
<comment type="function">
    <text evidence="11">Small subunit of the glutamine-dependent carbamoyl phosphate synthetase (CPSase). CPSase catalyzes the formation of carbamoyl phosphate from the ammonia moiety of glutamine, carbonate, and phosphate donated by ATP, constituting the first step of 2 biosynthetic pathways, one leading to arginine and/or urea and the other to pyrimidine nucleotides. The small subunit (glutamine amidotransferase) binds and cleaves glutamine to supply the large subunit with the substrate ammonia.</text>
</comment>
<keyword evidence="11" id="KW-0055">Arginine biosynthesis</keyword>
<dbReference type="PRINTS" id="PR00097">
    <property type="entry name" value="ANTSNTHASEII"/>
</dbReference>
<feature type="binding site" evidence="11">
    <location>
        <position position="372"/>
    </location>
    <ligand>
        <name>L-glutamine</name>
        <dbReference type="ChEBI" id="CHEBI:58359"/>
    </ligand>
</feature>
<dbReference type="GO" id="GO:0005524">
    <property type="term" value="F:ATP binding"/>
    <property type="evidence" value="ECO:0007669"/>
    <property type="project" value="UniProtKB-UniRule"/>
</dbReference>
<dbReference type="AlphaFoldDB" id="A0A538SQV8"/>
<evidence type="ECO:0000256" key="10">
    <source>
        <dbReference type="ARBA" id="ARBA00049285"/>
    </source>
</evidence>
<evidence type="ECO:0000256" key="8">
    <source>
        <dbReference type="ARBA" id="ARBA00022975"/>
    </source>
</evidence>
<dbReference type="Pfam" id="PF00988">
    <property type="entry name" value="CPSase_sm_chain"/>
    <property type="match status" value="1"/>
</dbReference>
<dbReference type="SMART" id="SM01097">
    <property type="entry name" value="CPSase_sm_chain"/>
    <property type="match status" value="1"/>
</dbReference>
<feature type="region of interest" description="Disordered" evidence="12">
    <location>
        <begin position="1"/>
        <end position="34"/>
    </location>
</feature>
<dbReference type="NCBIfam" id="TIGR01368">
    <property type="entry name" value="CPSaseIIsmall"/>
    <property type="match status" value="1"/>
</dbReference>
<evidence type="ECO:0000256" key="5">
    <source>
        <dbReference type="ARBA" id="ARBA00022741"/>
    </source>
</evidence>
<dbReference type="Gene3D" id="3.50.30.20">
    <property type="entry name" value="Carbamoyl-phosphate synthase small subunit, N-terminal domain"/>
    <property type="match status" value="1"/>
</dbReference>
<protein>
    <recommendedName>
        <fullName evidence="11">Carbamoyl phosphate synthase small chain</fullName>
        <ecNumber evidence="11">6.3.5.5</ecNumber>
    </recommendedName>
    <alternativeName>
        <fullName evidence="11">Carbamoyl phosphate synthetase glutamine chain</fullName>
    </alternativeName>
</protein>
<feature type="active site" evidence="11">
    <location>
        <position position="413"/>
    </location>
</feature>
<evidence type="ECO:0000256" key="4">
    <source>
        <dbReference type="ARBA" id="ARBA00022598"/>
    </source>
</evidence>
<keyword evidence="5 11" id="KW-0547">Nucleotide-binding</keyword>
<feature type="region of interest" description="CPSase" evidence="11">
    <location>
        <begin position="1"/>
        <end position="251"/>
    </location>
</feature>
<dbReference type="PROSITE" id="PS51273">
    <property type="entry name" value="GATASE_TYPE_1"/>
    <property type="match status" value="1"/>
</dbReference>
<dbReference type="InterPro" id="IPR050472">
    <property type="entry name" value="Anth_synth/Amidotransfase"/>
</dbReference>
<feature type="binding site" evidence="11">
    <location>
        <position position="301"/>
    </location>
    <ligand>
        <name>L-glutamine</name>
        <dbReference type="ChEBI" id="CHEBI:58359"/>
    </ligand>
</feature>
<evidence type="ECO:0000256" key="6">
    <source>
        <dbReference type="ARBA" id="ARBA00022840"/>
    </source>
</evidence>
<dbReference type="EC" id="6.3.5.5" evidence="11"/>
<feature type="binding site" evidence="11">
    <location>
        <position position="329"/>
    </location>
    <ligand>
        <name>L-glutamine</name>
        <dbReference type="ChEBI" id="CHEBI:58359"/>
    </ligand>
</feature>
<keyword evidence="7 11" id="KW-0315">Glutamine amidotransferase</keyword>
<dbReference type="InterPro" id="IPR002474">
    <property type="entry name" value="CarbamoylP_synth_ssu_N"/>
</dbReference>
<evidence type="ECO:0000313" key="14">
    <source>
        <dbReference type="EMBL" id="TMQ53742.1"/>
    </source>
</evidence>
<evidence type="ECO:0000256" key="2">
    <source>
        <dbReference type="ARBA" id="ARBA00005077"/>
    </source>
</evidence>
<comment type="subunit">
    <text evidence="11">Composed of two chains; the small (or glutamine) chain promotes the hydrolysis of glutamine to ammonia, which is used by the large (or ammonia) chain to synthesize carbamoyl phosphate. Tetramer of heterodimers (alpha,beta)4.</text>
</comment>
<feature type="binding site" evidence="11">
    <location>
        <position position="113"/>
    </location>
    <ligand>
        <name>L-glutamine</name>
        <dbReference type="ChEBI" id="CHEBI:58359"/>
    </ligand>
</feature>
<dbReference type="GO" id="GO:0044205">
    <property type="term" value="P:'de novo' UMP biosynthetic process"/>
    <property type="evidence" value="ECO:0007669"/>
    <property type="project" value="UniProtKB-UniRule"/>
</dbReference>
<feature type="binding site" evidence="11">
    <location>
        <position position="332"/>
    </location>
    <ligand>
        <name>L-glutamine</name>
        <dbReference type="ChEBI" id="CHEBI:58359"/>
    </ligand>
</feature>
<dbReference type="PANTHER" id="PTHR43418:SF7">
    <property type="entry name" value="CARBAMOYL-PHOSPHATE SYNTHASE SMALL CHAIN"/>
    <property type="match status" value="1"/>
</dbReference>
<accession>A0A538SQV8</accession>
<dbReference type="FunFam" id="3.50.30.20:FF:000001">
    <property type="entry name" value="Carbamoyl-phosphate synthase small chain"/>
    <property type="match status" value="1"/>
</dbReference>
<evidence type="ECO:0000256" key="1">
    <source>
        <dbReference type="ARBA" id="ARBA00004812"/>
    </source>
</evidence>
<evidence type="ECO:0000256" key="9">
    <source>
        <dbReference type="ARBA" id="ARBA00048816"/>
    </source>
</evidence>
<dbReference type="UniPathway" id="UPA00068">
    <property type="reaction ID" value="UER00171"/>
</dbReference>
<gene>
    <name evidence="11 14" type="primary">carA</name>
    <name evidence="14" type="ORF">E6K73_00835</name>
</gene>
<dbReference type="Proteomes" id="UP000320184">
    <property type="component" value="Unassembled WGS sequence"/>
</dbReference>
<dbReference type="InterPro" id="IPR006274">
    <property type="entry name" value="CarbamoylP_synth_ssu"/>
</dbReference>
<evidence type="ECO:0000259" key="13">
    <source>
        <dbReference type="SMART" id="SM01097"/>
    </source>
</evidence>
<dbReference type="PRINTS" id="PR00096">
    <property type="entry name" value="GATASE"/>
</dbReference>
<dbReference type="GO" id="GO:0004088">
    <property type="term" value="F:carbamoyl-phosphate synthase (glutamine-hydrolyzing) activity"/>
    <property type="evidence" value="ECO:0007669"/>
    <property type="project" value="UniProtKB-UniRule"/>
</dbReference>
<feature type="active site" description="Nucleophile" evidence="11">
    <location>
        <position position="328"/>
    </location>
</feature>
<dbReference type="PANTHER" id="PTHR43418">
    <property type="entry name" value="MULTIFUNCTIONAL TRYPTOPHAN BIOSYNTHESIS PROTEIN-RELATED"/>
    <property type="match status" value="1"/>
</dbReference>
<evidence type="ECO:0000256" key="3">
    <source>
        <dbReference type="ARBA" id="ARBA00007800"/>
    </source>
</evidence>
<proteinExistence type="inferred from homology"/>
<feature type="binding site" evidence="11">
    <location>
        <position position="373"/>
    </location>
    <ligand>
        <name>L-glutamine</name>
        <dbReference type="ChEBI" id="CHEBI:58359"/>
    </ligand>
</feature>
<dbReference type="InterPro" id="IPR017926">
    <property type="entry name" value="GATASE"/>
</dbReference>
<feature type="binding site" evidence="11">
    <location>
        <position position="370"/>
    </location>
    <ligand>
        <name>L-glutamine</name>
        <dbReference type="ChEBI" id="CHEBI:58359"/>
    </ligand>
</feature>
<dbReference type="GO" id="GO:0006207">
    <property type="term" value="P:'de novo' pyrimidine nucleobase biosynthetic process"/>
    <property type="evidence" value="ECO:0007669"/>
    <property type="project" value="InterPro"/>
</dbReference>
<dbReference type="GO" id="GO:0006526">
    <property type="term" value="P:L-arginine biosynthetic process"/>
    <property type="evidence" value="ECO:0007669"/>
    <property type="project" value="UniProtKB-UniRule"/>
</dbReference>
<dbReference type="Pfam" id="PF00117">
    <property type="entry name" value="GATase"/>
    <property type="match status" value="1"/>
</dbReference>
<dbReference type="NCBIfam" id="NF009475">
    <property type="entry name" value="PRK12838.1"/>
    <property type="match status" value="1"/>
</dbReference>
<dbReference type="EMBL" id="VBOT01000010">
    <property type="protein sequence ID" value="TMQ53742.1"/>
    <property type="molecule type" value="Genomic_DNA"/>
</dbReference>
<dbReference type="HAMAP" id="MF_01209">
    <property type="entry name" value="CPSase_S_chain"/>
    <property type="match status" value="1"/>
</dbReference>
<comment type="caution">
    <text evidence="14">The sequence shown here is derived from an EMBL/GenBank/DDBJ whole genome shotgun (WGS) entry which is preliminary data.</text>
</comment>
<evidence type="ECO:0000313" key="15">
    <source>
        <dbReference type="Proteomes" id="UP000320184"/>
    </source>
</evidence>
<dbReference type="SUPFAM" id="SSF52021">
    <property type="entry name" value="Carbamoyl phosphate synthetase, small subunit N-terminal domain"/>
    <property type="match status" value="1"/>
</dbReference>
<dbReference type="CDD" id="cd01744">
    <property type="entry name" value="GATase1_CPSase"/>
    <property type="match status" value="1"/>
</dbReference>
<comment type="catalytic activity">
    <reaction evidence="9 11">
        <text>hydrogencarbonate + L-glutamine + 2 ATP + H2O = carbamoyl phosphate + L-glutamate + 2 ADP + phosphate + 2 H(+)</text>
        <dbReference type="Rhea" id="RHEA:18633"/>
        <dbReference type="ChEBI" id="CHEBI:15377"/>
        <dbReference type="ChEBI" id="CHEBI:15378"/>
        <dbReference type="ChEBI" id="CHEBI:17544"/>
        <dbReference type="ChEBI" id="CHEBI:29985"/>
        <dbReference type="ChEBI" id="CHEBI:30616"/>
        <dbReference type="ChEBI" id="CHEBI:43474"/>
        <dbReference type="ChEBI" id="CHEBI:58228"/>
        <dbReference type="ChEBI" id="CHEBI:58359"/>
        <dbReference type="ChEBI" id="CHEBI:456216"/>
        <dbReference type="EC" id="6.3.5.5"/>
    </reaction>
</comment>
<dbReference type="Gene3D" id="3.40.50.880">
    <property type="match status" value="1"/>
</dbReference>